<comment type="similarity">
    <text evidence="2">Belongs to the WD repeat SWD2 family.</text>
</comment>
<dbReference type="PROSITE" id="PS50294">
    <property type="entry name" value="WD_REPEATS_REGION"/>
    <property type="match status" value="2"/>
</dbReference>
<dbReference type="SUPFAM" id="SSF50978">
    <property type="entry name" value="WD40 repeat-like"/>
    <property type="match status" value="1"/>
</dbReference>
<dbReference type="CDD" id="cd00200">
    <property type="entry name" value="WD40"/>
    <property type="match status" value="1"/>
</dbReference>
<dbReference type="GO" id="GO:0003682">
    <property type="term" value="F:chromatin binding"/>
    <property type="evidence" value="ECO:0007669"/>
    <property type="project" value="TreeGrafter"/>
</dbReference>
<dbReference type="Gene3D" id="2.130.10.10">
    <property type="entry name" value="YVTN repeat-like/Quinoprotein amine dehydrogenase"/>
    <property type="match status" value="1"/>
</dbReference>
<dbReference type="Proteomes" id="UP001515480">
    <property type="component" value="Unassembled WGS sequence"/>
</dbReference>
<comment type="caution">
    <text evidence="7">The sequence shown here is derived from an EMBL/GenBank/DDBJ whole genome shotgun (WGS) entry which is preliminary data.</text>
</comment>
<evidence type="ECO:0000256" key="4">
    <source>
        <dbReference type="ARBA" id="ARBA00022737"/>
    </source>
</evidence>
<dbReference type="EMBL" id="JBGBPQ010000008">
    <property type="protein sequence ID" value="KAL1521158.1"/>
    <property type="molecule type" value="Genomic_DNA"/>
</dbReference>
<name>A0AB34JJL4_PRYPA</name>
<protein>
    <recommendedName>
        <fullName evidence="9">WD repeat-containing protein 82</fullName>
    </recommendedName>
</protein>
<evidence type="ECO:0000256" key="6">
    <source>
        <dbReference type="PROSITE-ProRule" id="PRU00221"/>
    </source>
</evidence>
<dbReference type="InterPro" id="IPR037867">
    <property type="entry name" value="Swd2/WDR82"/>
</dbReference>
<reference evidence="7 8" key="1">
    <citation type="journal article" date="2024" name="Science">
        <title>Giant polyketide synthase enzymes in the biosynthesis of giant marine polyether toxins.</title>
        <authorList>
            <person name="Fallon T.R."/>
            <person name="Shende V.V."/>
            <person name="Wierzbicki I.H."/>
            <person name="Pendleton A.L."/>
            <person name="Watervoot N.F."/>
            <person name="Auber R.P."/>
            <person name="Gonzalez D.J."/>
            <person name="Wisecaver J.H."/>
            <person name="Moore B.S."/>
        </authorList>
    </citation>
    <scope>NUCLEOTIDE SEQUENCE [LARGE SCALE GENOMIC DNA]</scope>
    <source>
        <strain evidence="7 8">12B1</strain>
    </source>
</reference>
<dbReference type="SMART" id="SM00320">
    <property type="entry name" value="WD40"/>
    <property type="match status" value="5"/>
</dbReference>
<dbReference type="InterPro" id="IPR036322">
    <property type="entry name" value="WD40_repeat_dom_sf"/>
</dbReference>
<dbReference type="GO" id="GO:0016070">
    <property type="term" value="P:RNA metabolic process"/>
    <property type="evidence" value="ECO:0007669"/>
    <property type="project" value="UniProtKB-ARBA"/>
</dbReference>
<dbReference type="PANTHER" id="PTHR19861:SF0">
    <property type="entry name" value="WD REPEAT-CONTAINING PROTEIN 82"/>
    <property type="match status" value="1"/>
</dbReference>
<evidence type="ECO:0008006" key="9">
    <source>
        <dbReference type="Google" id="ProtNLM"/>
    </source>
</evidence>
<dbReference type="InterPro" id="IPR001680">
    <property type="entry name" value="WD40_rpt"/>
</dbReference>
<accession>A0AB34JJL4</accession>
<dbReference type="AlphaFoldDB" id="A0AB34JJL4"/>
<sequence>MVAEVGIGRVLREHTAQINAIDFSHDGELLASSADDGRLCLYSCQHGSTSKTTNCSRHGCRLVRFTHDPYTVLVASAQEDGEIRYLSLHDDRYLRYFKAHTKRVVSLELSPKEDLFASAALDDTARIWDLRSTDCTAVMRFASEGEQPAVAFDPQGVVLAAACAGQTKLFDLRAYASGPFLTFPSEPHAPKSFSCIKFSSDGKMMLQCTAPHAPQPKVLLLDAFKGNLLQTFVGHDNSAGLPLEASFSADSDYVLAGSEDGSIWRWHTRTGLSLPVLKGHPGPVTAVKCSPTRMMMASACSYLCLWL</sequence>
<keyword evidence="3 6" id="KW-0853">WD repeat</keyword>
<feature type="repeat" description="WD" evidence="6">
    <location>
        <begin position="11"/>
        <end position="52"/>
    </location>
</feature>
<evidence type="ECO:0000313" key="8">
    <source>
        <dbReference type="Proteomes" id="UP001515480"/>
    </source>
</evidence>
<dbReference type="Pfam" id="PF00400">
    <property type="entry name" value="WD40"/>
    <property type="match status" value="4"/>
</dbReference>
<evidence type="ECO:0000313" key="7">
    <source>
        <dbReference type="EMBL" id="KAL1521158.1"/>
    </source>
</evidence>
<evidence type="ECO:0000256" key="2">
    <source>
        <dbReference type="ARBA" id="ARBA00005616"/>
    </source>
</evidence>
<dbReference type="InterPro" id="IPR015943">
    <property type="entry name" value="WD40/YVTN_repeat-like_dom_sf"/>
</dbReference>
<evidence type="ECO:0000256" key="3">
    <source>
        <dbReference type="ARBA" id="ARBA00022574"/>
    </source>
</evidence>
<comment type="subcellular location">
    <subcellularLocation>
        <location evidence="1">Nucleus</location>
    </subcellularLocation>
</comment>
<keyword evidence="8" id="KW-1185">Reference proteome</keyword>
<gene>
    <name evidence="7" type="ORF">AB1Y20_022711</name>
</gene>
<evidence type="ECO:0000256" key="5">
    <source>
        <dbReference type="ARBA" id="ARBA00023242"/>
    </source>
</evidence>
<dbReference type="PANTHER" id="PTHR19861">
    <property type="entry name" value="WD40 REPEAT PROTEIN SWD2"/>
    <property type="match status" value="1"/>
</dbReference>
<organism evidence="7 8">
    <name type="scientific">Prymnesium parvum</name>
    <name type="common">Toxic golden alga</name>
    <dbReference type="NCBI Taxonomy" id="97485"/>
    <lineage>
        <taxon>Eukaryota</taxon>
        <taxon>Haptista</taxon>
        <taxon>Haptophyta</taxon>
        <taxon>Prymnesiophyceae</taxon>
        <taxon>Prymnesiales</taxon>
        <taxon>Prymnesiaceae</taxon>
        <taxon>Prymnesium</taxon>
    </lineage>
</organism>
<feature type="repeat" description="WD" evidence="6">
    <location>
        <begin position="97"/>
        <end position="138"/>
    </location>
</feature>
<evidence type="ECO:0000256" key="1">
    <source>
        <dbReference type="ARBA" id="ARBA00004123"/>
    </source>
</evidence>
<keyword evidence="4" id="KW-0677">Repeat</keyword>
<dbReference type="PROSITE" id="PS50082">
    <property type="entry name" value="WD_REPEATS_2"/>
    <property type="match status" value="2"/>
</dbReference>
<proteinExistence type="inferred from homology"/>
<dbReference type="GO" id="GO:0048188">
    <property type="term" value="C:Set1C/COMPASS complex"/>
    <property type="evidence" value="ECO:0007669"/>
    <property type="project" value="TreeGrafter"/>
</dbReference>
<keyword evidence="5" id="KW-0539">Nucleus</keyword>